<dbReference type="InterPro" id="IPR037118">
    <property type="entry name" value="Val-tRNA_synth_C_sf"/>
</dbReference>
<dbReference type="SMART" id="SM00382">
    <property type="entry name" value="AAA"/>
    <property type="match status" value="2"/>
</dbReference>
<dbReference type="Pfam" id="PF16326">
    <property type="entry name" value="ABC_tran_CTD"/>
    <property type="match status" value="1"/>
</dbReference>
<keyword evidence="1" id="KW-0677">Repeat</keyword>
<name>A0A7Y0EK69_9CLOT</name>
<reference evidence="5 6" key="1">
    <citation type="submission" date="2020-06" db="EMBL/GenBank/DDBJ databases">
        <title>Complete Genome Sequence of Clostridium muelleri sp. nov. P21T, an Acid-Alcohol Producing Acetogen Isolated from Old Hay.</title>
        <authorList>
            <person name="Duncan K.E."/>
            <person name="Tanner R.S."/>
        </authorList>
    </citation>
    <scope>NUCLEOTIDE SEQUENCE [LARGE SCALE GENOMIC DNA]</scope>
    <source>
        <strain evidence="5 6">P21</strain>
    </source>
</reference>
<dbReference type="PROSITE" id="PS00211">
    <property type="entry name" value="ABC_TRANSPORTER_1"/>
    <property type="match status" value="2"/>
</dbReference>
<dbReference type="InterPro" id="IPR032781">
    <property type="entry name" value="ABC_tran_Xtn"/>
</dbReference>
<dbReference type="PANTHER" id="PTHR42855:SF1">
    <property type="entry name" value="ABC TRANSPORTER DOMAIN-CONTAINING PROTEIN"/>
    <property type="match status" value="1"/>
</dbReference>
<dbReference type="SUPFAM" id="SSF52540">
    <property type="entry name" value="P-loop containing nucleoside triphosphate hydrolases"/>
    <property type="match status" value="2"/>
</dbReference>
<dbReference type="GO" id="GO:0003677">
    <property type="term" value="F:DNA binding"/>
    <property type="evidence" value="ECO:0007669"/>
    <property type="project" value="InterPro"/>
</dbReference>
<organism evidence="5 6">
    <name type="scientific">Clostridium muellerianum</name>
    <dbReference type="NCBI Taxonomy" id="2716538"/>
    <lineage>
        <taxon>Bacteria</taxon>
        <taxon>Bacillati</taxon>
        <taxon>Bacillota</taxon>
        <taxon>Clostridia</taxon>
        <taxon>Eubacteriales</taxon>
        <taxon>Clostridiaceae</taxon>
        <taxon>Clostridium</taxon>
    </lineage>
</organism>
<keyword evidence="2" id="KW-0547">Nucleotide-binding</keyword>
<dbReference type="RefSeq" id="WP_169299569.1">
    <property type="nucleotide sequence ID" value="NZ_JABBNI010000058.1"/>
</dbReference>
<dbReference type="GO" id="GO:0005524">
    <property type="term" value="F:ATP binding"/>
    <property type="evidence" value="ECO:0007669"/>
    <property type="project" value="UniProtKB-KW"/>
</dbReference>
<dbReference type="InterPro" id="IPR027417">
    <property type="entry name" value="P-loop_NTPase"/>
</dbReference>
<dbReference type="FunFam" id="3.40.50.300:FF:000011">
    <property type="entry name" value="Putative ABC transporter ATP-binding component"/>
    <property type="match status" value="1"/>
</dbReference>
<dbReference type="CDD" id="cd03221">
    <property type="entry name" value="ABCF_EF-3"/>
    <property type="match status" value="2"/>
</dbReference>
<accession>A0A7Y0EK69</accession>
<dbReference type="FunFam" id="3.40.50.300:FF:000309">
    <property type="entry name" value="ABC transporter ATP-binding protein"/>
    <property type="match status" value="1"/>
</dbReference>
<dbReference type="Gene3D" id="1.10.287.380">
    <property type="entry name" value="Valyl-tRNA synthetase, C-terminal domain"/>
    <property type="match status" value="1"/>
</dbReference>
<dbReference type="PANTHER" id="PTHR42855">
    <property type="entry name" value="ABC TRANSPORTER ATP-BINDING SUBUNIT"/>
    <property type="match status" value="1"/>
</dbReference>
<dbReference type="InterPro" id="IPR003593">
    <property type="entry name" value="AAA+_ATPase"/>
</dbReference>
<evidence type="ECO:0000313" key="5">
    <source>
        <dbReference type="EMBL" id="NMM64984.1"/>
    </source>
</evidence>
<dbReference type="AlphaFoldDB" id="A0A7Y0EK69"/>
<keyword evidence="6" id="KW-1185">Reference proteome</keyword>
<dbReference type="GO" id="GO:0016887">
    <property type="term" value="F:ATP hydrolysis activity"/>
    <property type="evidence" value="ECO:0007669"/>
    <property type="project" value="InterPro"/>
</dbReference>
<dbReference type="Pfam" id="PF00005">
    <property type="entry name" value="ABC_tran"/>
    <property type="match status" value="2"/>
</dbReference>
<evidence type="ECO:0000256" key="2">
    <source>
        <dbReference type="ARBA" id="ARBA00022741"/>
    </source>
</evidence>
<feature type="domain" description="ABC transporter" evidence="4">
    <location>
        <begin position="4"/>
        <end position="255"/>
    </location>
</feature>
<keyword evidence="3 5" id="KW-0067">ATP-binding</keyword>
<dbReference type="Pfam" id="PF12848">
    <property type="entry name" value="ABC_tran_Xtn"/>
    <property type="match status" value="1"/>
</dbReference>
<protein>
    <submittedName>
        <fullName evidence="5">ABC-F family ATP-binding cassette domain-containing protein</fullName>
    </submittedName>
</protein>
<gene>
    <name evidence="5" type="ORF">HBE96_20550</name>
</gene>
<sequence>MNLISLENICKSYGEKFILNNISLGINEGEKIGVIGINGTGKSTLLRIAASTETYDSGNIITSNNLTINYLSQNTYFDENATVLEQVFKGNSPIMKVLREYENVLKSLEKNPNDEVKQKKLLDLTAKMDSLNAWQVESDAKTILTKLNIFDFDAKIATLSGGQKKRIALAGALITPSNLLILDEPTNHIDNDTVAWLENYLNNRKGALLMITHDRYFLDRVTNRIIELDNGNLYSYSGNYSIFLEKKLEREELNKSLEDKHKNLFKRELAWIKRGAKARSTKQKARIERFEDLKNTKFDTASDRVQMSSASTRLGKKVIELENISKSFENKKILDNFSYIFSNNDRVGIIGPNGIGKSTFLNICAGIIKPDSGEVNIGETVKIGYFSQENKEMNENLRVIEYIKEVGEFLKASDGETLSASVMLERFLFTPEMQWTPISKLSGGEKRRLQLLRVLMSAPNVLMFDEPTNDLDIETLTVLEDYLEDFSGTVIAVSHDRYFLDKAFKKLLIFKGNSSIDYYTGNYTEYMDKCESENKEELKESNKKDTKSDYKEEKKKNKALKFSYKEQKEFDEIDDVIAGVEKEIEILDSKINSTGSDYEMLQKLLAEKQELQEKLDYLLERWTYLNELAEKIESAKCLD</sequence>
<evidence type="ECO:0000259" key="4">
    <source>
        <dbReference type="PROSITE" id="PS50893"/>
    </source>
</evidence>
<dbReference type="InterPro" id="IPR032524">
    <property type="entry name" value="ABC_tran_C"/>
</dbReference>
<proteinExistence type="predicted"/>
<dbReference type="Gene3D" id="3.40.50.300">
    <property type="entry name" value="P-loop containing nucleotide triphosphate hydrolases"/>
    <property type="match status" value="2"/>
</dbReference>
<evidence type="ECO:0000256" key="1">
    <source>
        <dbReference type="ARBA" id="ARBA00022737"/>
    </source>
</evidence>
<dbReference type="InterPro" id="IPR003439">
    <property type="entry name" value="ABC_transporter-like_ATP-bd"/>
</dbReference>
<evidence type="ECO:0000256" key="3">
    <source>
        <dbReference type="ARBA" id="ARBA00022840"/>
    </source>
</evidence>
<dbReference type="EMBL" id="JABBNI010000058">
    <property type="protein sequence ID" value="NMM64984.1"/>
    <property type="molecule type" value="Genomic_DNA"/>
</dbReference>
<dbReference type="InterPro" id="IPR017871">
    <property type="entry name" value="ABC_transporter-like_CS"/>
</dbReference>
<feature type="domain" description="ABC transporter" evidence="4">
    <location>
        <begin position="319"/>
        <end position="537"/>
    </location>
</feature>
<dbReference type="PROSITE" id="PS50893">
    <property type="entry name" value="ABC_TRANSPORTER_2"/>
    <property type="match status" value="2"/>
</dbReference>
<evidence type="ECO:0000313" key="6">
    <source>
        <dbReference type="Proteomes" id="UP000537131"/>
    </source>
</evidence>
<dbReference type="Proteomes" id="UP000537131">
    <property type="component" value="Unassembled WGS sequence"/>
</dbReference>
<dbReference type="InterPro" id="IPR051309">
    <property type="entry name" value="ABCF_ATPase"/>
</dbReference>
<comment type="caution">
    <text evidence="5">The sequence shown here is derived from an EMBL/GenBank/DDBJ whole genome shotgun (WGS) entry which is preliminary data.</text>
</comment>